<dbReference type="Gene3D" id="3.40.50.300">
    <property type="entry name" value="P-loop containing nucleotide triphosphate hydrolases"/>
    <property type="match status" value="2"/>
</dbReference>
<dbReference type="GO" id="GO:0016887">
    <property type="term" value="F:ATP hydrolysis activity"/>
    <property type="evidence" value="ECO:0007669"/>
    <property type="project" value="InterPro"/>
</dbReference>
<dbReference type="SUPFAM" id="SSF52540">
    <property type="entry name" value="P-loop containing nucleoside triphosphate hydrolases"/>
    <property type="match status" value="2"/>
</dbReference>
<dbReference type="InterPro" id="IPR050107">
    <property type="entry name" value="ABC_carbohydrate_import_ATPase"/>
</dbReference>
<comment type="caution">
    <text evidence="12">The sequence shown here is derived from an EMBL/GenBank/DDBJ whole genome shotgun (WGS) entry which is preliminary data.</text>
</comment>
<accession>A0A3R0CCF8</accession>
<keyword evidence="7 12" id="KW-0067">ATP-binding</keyword>
<evidence type="ECO:0000256" key="4">
    <source>
        <dbReference type="ARBA" id="ARBA00022597"/>
    </source>
</evidence>
<protein>
    <submittedName>
        <fullName evidence="12">Sugar ABC transporter ATP-binding protein</fullName>
    </submittedName>
</protein>
<reference evidence="12" key="1">
    <citation type="submission" date="2018-08" db="EMBL/GenBank/DDBJ databases">
        <authorList>
            <consortium name="GenomeTrakr network: Whole genome sequencing for foodborne pathogen traceback"/>
        </authorList>
    </citation>
    <scope>NUCLEOTIDE SEQUENCE [LARGE SCALE GENOMIC DNA]</scope>
    <source>
        <strain evidence="12">FLUFL-1338</strain>
        <strain evidence="11">FLUFL-367</strain>
    </source>
</reference>
<dbReference type="Proteomes" id="UP000885283">
    <property type="component" value="Unassembled WGS sequence"/>
</dbReference>
<dbReference type="GO" id="GO:0005524">
    <property type="term" value="F:ATP binding"/>
    <property type="evidence" value="ECO:0007669"/>
    <property type="project" value="UniProtKB-KW"/>
</dbReference>
<dbReference type="PANTHER" id="PTHR43790:SF1">
    <property type="entry name" value="XYLOSE IMPORT ATP-BINDING PROTEIN XYLG"/>
    <property type="match status" value="1"/>
</dbReference>
<dbReference type="Proteomes" id="UP000839834">
    <property type="component" value="Unassembled WGS sequence"/>
</dbReference>
<dbReference type="PROSITE" id="PS50893">
    <property type="entry name" value="ABC_TRANSPORTER_2"/>
    <property type="match status" value="2"/>
</dbReference>
<dbReference type="InterPro" id="IPR017871">
    <property type="entry name" value="ABC_transporter-like_CS"/>
</dbReference>
<dbReference type="CDD" id="cd03216">
    <property type="entry name" value="ABC_Carb_Monos_I"/>
    <property type="match status" value="1"/>
</dbReference>
<dbReference type="InterPro" id="IPR003439">
    <property type="entry name" value="ABC_transporter-like_ATP-bd"/>
</dbReference>
<sequence>MAEYSIVIDKVKKRFGGIHALKNVSMKVKYGDIHAIVGENGAGKSTLMKILSGIYVKDGGTLHINGEEVHFTSPLQSREHDIGIIYQELALAPDLTVAENIFIDNLAFGSLFINWKELNQKAARVLSRLGFEISPEEKVGNLSVAYQQMVEIAKSLARDVKILILDEPTAVLSEREISILFSQLKLLKGQGVTILYISHRLEEIFMIADSISVIKDGESMGDLDPKSCSEDDIISAMVGRQFENLYPPLNVPSQEEILRVENLSTRALLRDINLHVRKGEIVGLAGLVGAGRTEVARCLFGIDRMTTGTVKKNGEPVIINHPVDAMHHGIGLVPESRKEQGAILTQSIRENTSLSYIREVCYRFGIINHRQDKKVAEDYRQKLKIKLGSVEDPLSSLSGGNQQKVVIAKWLNTNCDVLILDEPTRGVDIGAKVEIYNVIHELAESGYAIILISSEMVEVINLSHRVYVMSEGNMTRELTGCEITEENIMKHAIPKRALA</sequence>
<dbReference type="PROSITE" id="PS00211">
    <property type="entry name" value="ABC_TRANSPORTER_1"/>
    <property type="match status" value="1"/>
</dbReference>
<dbReference type="SMART" id="SM00382">
    <property type="entry name" value="AAA"/>
    <property type="match status" value="2"/>
</dbReference>
<comment type="subcellular location">
    <subcellularLocation>
        <location evidence="1">Cell inner membrane</location>
        <topology evidence="1">Peripheral membrane protein</topology>
    </subcellularLocation>
</comment>
<evidence type="ECO:0000313" key="11">
    <source>
        <dbReference type="EMBL" id="EAA8666958.1"/>
    </source>
</evidence>
<dbReference type="EMBL" id="AAACVH010000034">
    <property type="protein sequence ID" value="EAA8666958.1"/>
    <property type="molecule type" value="Genomic_DNA"/>
</dbReference>
<dbReference type="Pfam" id="PF00005">
    <property type="entry name" value="ABC_tran"/>
    <property type="match status" value="2"/>
</dbReference>
<keyword evidence="3" id="KW-1003">Cell membrane</keyword>
<keyword evidence="9" id="KW-0472">Membrane</keyword>
<dbReference type="PANTHER" id="PTHR43790">
    <property type="entry name" value="CARBOHYDRATE TRANSPORT ATP-BINDING PROTEIN MG119-RELATED"/>
    <property type="match status" value="1"/>
</dbReference>
<keyword evidence="5" id="KW-0677">Repeat</keyword>
<evidence type="ECO:0000259" key="10">
    <source>
        <dbReference type="PROSITE" id="PS50893"/>
    </source>
</evidence>
<dbReference type="AlphaFoldDB" id="A0A3R0CCF8"/>
<evidence type="ECO:0000256" key="8">
    <source>
        <dbReference type="ARBA" id="ARBA00022967"/>
    </source>
</evidence>
<gene>
    <name evidence="12" type="ORF">KO51_23730</name>
    <name evidence="11" type="ORF">NL99_18650</name>
</gene>
<dbReference type="CDD" id="cd03215">
    <property type="entry name" value="ABC_Carb_Monos_II"/>
    <property type="match status" value="1"/>
</dbReference>
<dbReference type="FunFam" id="3.40.50.300:FF:000127">
    <property type="entry name" value="Ribose import ATP-binding protein RbsA"/>
    <property type="match status" value="1"/>
</dbReference>
<evidence type="ECO:0000256" key="6">
    <source>
        <dbReference type="ARBA" id="ARBA00022741"/>
    </source>
</evidence>
<keyword evidence="6" id="KW-0547">Nucleotide-binding</keyword>
<feature type="domain" description="ABC transporter" evidence="10">
    <location>
        <begin position="252"/>
        <end position="496"/>
    </location>
</feature>
<evidence type="ECO:0000256" key="2">
    <source>
        <dbReference type="ARBA" id="ARBA00022448"/>
    </source>
</evidence>
<dbReference type="InterPro" id="IPR027417">
    <property type="entry name" value="P-loop_NTPase"/>
</dbReference>
<feature type="domain" description="ABC transporter" evidence="10">
    <location>
        <begin position="6"/>
        <end position="241"/>
    </location>
</feature>
<keyword evidence="2" id="KW-0813">Transport</keyword>
<evidence type="ECO:0000313" key="12">
    <source>
        <dbReference type="EMBL" id="MIK94429.1"/>
    </source>
</evidence>
<name>A0A3R0CCF8_SALER</name>
<evidence type="ECO:0000256" key="7">
    <source>
        <dbReference type="ARBA" id="ARBA00022840"/>
    </source>
</evidence>
<evidence type="ECO:0000256" key="1">
    <source>
        <dbReference type="ARBA" id="ARBA00004417"/>
    </source>
</evidence>
<proteinExistence type="predicted"/>
<dbReference type="EMBL" id="RSMR01000037">
    <property type="protein sequence ID" value="MIK94429.1"/>
    <property type="molecule type" value="Genomic_DNA"/>
</dbReference>
<organism evidence="12">
    <name type="scientific">Salmonella enterica</name>
    <name type="common">Salmonella choleraesuis</name>
    <dbReference type="NCBI Taxonomy" id="28901"/>
    <lineage>
        <taxon>Bacteria</taxon>
        <taxon>Pseudomonadati</taxon>
        <taxon>Pseudomonadota</taxon>
        <taxon>Gammaproteobacteria</taxon>
        <taxon>Enterobacterales</taxon>
        <taxon>Enterobacteriaceae</taxon>
        <taxon>Salmonella</taxon>
    </lineage>
</organism>
<evidence type="ECO:0000256" key="9">
    <source>
        <dbReference type="ARBA" id="ARBA00023136"/>
    </source>
</evidence>
<keyword evidence="8" id="KW-1278">Translocase</keyword>
<dbReference type="InterPro" id="IPR003593">
    <property type="entry name" value="AAA+_ATPase"/>
</dbReference>
<keyword evidence="4" id="KW-0762">Sugar transport</keyword>
<evidence type="ECO:0000256" key="3">
    <source>
        <dbReference type="ARBA" id="ARBA00022475"/>
    </source>
</evidence>
<dbReference type="GO" id="GO:0005886">
    <property type="term" value="C:plasma membrane"/>
    <property type="evidence" value="ECO:0007669"/>
    <property type="project" value="UniProtKB-SubCell"/>
</dbReference>
<evidence type="ECO:0000256" key="5">
    <source>
        <dbReference type="ARBA" id="ARBA00022737"/>
    </source>
</evidence>